<keyword evidence="4" id="KW-0460">Magnesium</keyword>
<dbReference type="CDD" id="cd01335">
    <property type="entry name" value="Radical_SAM"/>
    <property type="match status" value="1"/>
</dbReference>
<evidence type="ECO:0000256" key="7">
    <source>
        <dbReference type="ARBA" id="ARBA00023239"/>
    </source>
</evidence>
<dbReference type="InterPro" id="IPR024924">
    <property type="entry name" value="7-CO-7-deazaguanine_synth-like"/>
</dbReference>
<dbReference type="InterPro" id="IPR058240">
    <property type="entry name" value="rSAM_sf"/>
</dbReference>
<evidence type="ECO:0000256" key="6">
    <source>
        <dbReference type="ARBA" id="ARBA00023014"/>
    </source>
</evidence>
<dbReference type="Gene3D" id="3.20.20.70">
    <property type="entry name" value="Aldolase class I"/>
    <property type="match status" value="1"/>
</dbReference>
<keyword evidence="5" id="KW-0408">Iron</keyword>
<dbReference type="InterPro" id="IPR013785">
    <property type="entry name" value="Aldolase_TIM"/>
</dbReference>
<feature type="domain" description="Radical SAM core" evidence="8">
    <location>
        <begin position="29"/>
        <end position="243"/>
    </location>
</feature>
<dbReference type="Pfam" id="PF04055">
    <property type="entry name" value="Radical_SAM"/>
    <property type="match status" value="1"/>
</dbReference>
<keyword evidence="1" id="KW-0004">4Fe-4S</keyword>
<dbReference type="SFLD" id="SFLDS00029">
    <property type="entry name" value="Radical_SAM"/>
    <property type="match status" value="1"/>
</dbReference>
<evidence type="ECO:0000256" key="5">
    <source>
        <dbReference type="ARBA" id="ARBA00023004"/>
    </source>
</evidence>
<dbReference type="GO" id="GO:0016829">
    <property type="term" value="F:lyase activity"/>
    <property type="evidence" value="ECO:0007669"/>
    <property type="project" value="UniProtKB-KW"/>
</dbReference>
<evidence type="ECO:0000313" key="9">
    <source>
        <dbReference type="EMBL" id="CAB4156522.1"/>
    </source>
</evidence>
<keyword evidence="2" id="KW-0949">S-adenosyl-L-methionine</keyword>
<proteinExistence type="inferred from homology"/>
<dbReference type="GO" id="GO:0051539">
    <property type="term" value="F:4 iron, 4 sulfur cluster binding"/>
    <property type="evidence" value="ECO:0007669"/>
    <property type="project" value="UniProtKB-KW"/>
</dbReference>
<reference evidence="9" key="1">
    <citation type="submission" date="2020-04" db="EMBL/GenBank/DDBJ databases">
        <authorList>
            <person name="Chiriac C."/>
            <person name="Salcher M."/>
            <person name="Ghai R."/>
            <person name="Kavagutti S V."/>
        </authorList>
    </citation>
    <scope>NUCLEOTIDE SEQUENCE</scope>
</reference>
<keyword evidence="3" id="KW-0479">Metal-binding</keyword>
<dbReference type="PANTHER" id="PTHR42836:SF1">
    <property type="entry name" value="7-CARBOXY-7-DEAZAGUANINE SYNTHASE"/>
    <property type="match status" value="1"/>
</dbReference>
<dbReference type="InterPro" id="IPR007197">
    <property type="entry name" value="rSAM"/>
</dbReference>
<evidence type="ECO:0000256" key="3">
    <source>
        <dbReference type="ARBA" id="ARBA00022723"/>
    </source>
</evidence>
<dbReference type="GO" id="GO:0046872">
    <property type="term" value="F:metal ion binding"/>
    <property type="evidence" value="ECO:0007669"/>
    <property type="project" value="UniProtKB-KW"/>
</dbReference>
<protein>
    <submittedName>
        <fullName evidence="9">NrdG Organic radical activating enzymes</fullName>
    </submittedName>
</protein>
<evidence type="ECO:0000256" key="2">
    <source>
        <dbReference type="ARBA" id="ARBA00022691"/>
    </source>
</evidence>
<sequence length="247" mass="27830">MTDYYVIQNGRSLSIAEKFGPTLQGEGPSLGKPAMFLRLGLCNLDCSWCDTPFTWDWTGKNGIKYDKAEQLSRVTLQEIVDWFVASGTNRLVITGGEPLVQKTGLVNLVHLLLEANPDYRIEIETNGTIEPPLAIFELVQWNVSPKLASSGVHVAKRYIPNALERFTECPQHSFKFVISDPVRDLFEIKEMVRLHGLSMKYIYLMPEGRSADEINRRLPDLFDIATTEGTNVTTRLHVLAFGDQRGV</sequence>
<evidence type="ECO:0000256" key="1">
    <source>
        <dbReference type="ARBA" id="ARBA00022485"/>
    </source>
</evidence>
<name>A0A6J5ND08_9CAUD</name>
<dbReference type="PANTHER" id="PTHR42836">
    <property type="entry name" value="7-CARBOXY-7-DEAZAGUANINE SYNTHASE"/>
    <property type="match status" value="1"/>
</dbReference>
<keyword evidence="6" id="KW-0411">Iron-sulfur</keyword>
<dbReference type="HAMAP" id="MF_00917">
    <property type="entry name" value="QueE"/>
    <property type="match status" value="1"/>
</dbReference>
<dbReference type="PIRSF" id="PIRSF000370">
    <property type="entry name" value="QueE"/>
    <property type="match status" value="1"/>
</dbReference>
<gene>
    <name evidence="9" type="ORF">UFOVP665_73</name>
</gene>
<keyword evidence="7" id="KW-0456">Lyase</keyword>
<evidence type="ECO:0000259" key="8">
    <source>
        <dbReference type="PROSITE" id="PS51918"/>
    </source>
</evidence>
<organism evidence="9">
    <name type="scientific">uncultured Caudovirales phage</name>
    <dbReference type="NCBI Taxonomy" id="2100421"/>
    <lineage>
        <taxon>Viruses</taxon>
        <taxon>Duplodnaviria</taxon>
        <taxon>Heunggongvirae</taxon>
        <taxon>Uroviricota</taxon>
        <taxon>Caudoviricetes</taxon>
        <taxon>Peduoviridae</taxon>
        <taxon>Maltschvirus</taxon>
        <taxon>Maltschvirus maltsch</taxon>
    </lineage>
</organism>
<dbReference type="PROSITE" id="PS51918">
    <property type="entry name" value="RADICAL_SAM"/>
    <property type="match status" value="1"/>
</dbReference>
<evidence type="ECO:0000256" key="4">
    <source>
        <dbReference type="ARBA" id="ARBA00022842"/>
    </source>
</evidence>
<dbReference type="SUPFAM" id="SSF102114">
    <property type="entry name" value="Radical SAM enzymes"/>
    <property type="match status" value="1"/>
</dbReference>
<dbReference type="EMBL" id="LR796640">
    <property type="protein sequence ID" value="CAB4156522.1"/>
    <property type="molecule type" value="Genomic_DNA"/>
</dbReference>
<accession>A0A6J5ND08</accession>